<dbReference type="Gene3D" id="3.40.50.1400">
    <property type="match status" value="2"/>
</dbReference>
<dbReference type="EMBL" id="JACOPL010000008">
    <property type="protein sequence ID" value="MBC5725736.1"/>
    <property type="molecule type" value="Genomic_DNA"/>
</dbReference>
<feature type="active site" description="Proton acceptor" evidence="1">
    <location>
        <position position="145"/>
    </location>
</feature>
<proteinExistence type="predicted"/>
<dbReference type="GO" id="GO:0019251">
    <property type="term" value="P:anaerobic cobalamin biosynthetic process"/>
    <property type="evidence" value="ECO:0007669"/>
    <property type="project" value="InterPro"/>
</dbReference>
<feature type="binding site" evidence="2">
    <location>
        <position position="145"/>
    </location>
    <ligand>
        <name>Co(2+)</name>
        <dbReference type="ChEBI" id="CHEBI:48828"/>
    </ligand>
</feature>
<comment type="caution">
    <text evidence="3">The sequence shown here is derived from an EMBL/GenBank/DDBJ whole genome shotgun (WGS) entry which is preliminary data.</text>
</comment>
<dbReference type="AlphaFoldDB" id="A0A923LWK5"/>
<dbReference type="GO" id="GO:0016852">
    <property type="term" value="F:sirohydrochlorin cobaltochelatase activity"/>
    <property type="evidence" value="ECO:0007669"/>
    <property type="project" value="InterPro"/>
</dbReference>
<feature type="binding site" evidence="2">
    <location>
        <position position="176"/>
    </location>
    <ligand>
        <name>Co(2+)</name>
        <dbReference type="ChEBI" id="CHEBI:48828"/>
    </ligand>
</feature>
<gene>
    <name evidence="3" type="ORF">H8S45_09740</name>
</gene>
<accession>A0A923LWK5</accession>
<dbReference type="CDD" id="cd03413">
    <property type="entry name" value="CbiK_C"/>
    <property type="match status" value="1"/>
</dbReference>
<dbReference type="InterPro" id="IPR010388">
    <property type="entry name" value="Anaerobic_Co-chelatase"/>
</dbReference>
<evidence type="ECO:0000256" key="1">
    <source>
        <dbReference type="PIRSR" id="PIRSR033579-1"/>
    </source>
</evidence>
<protein>
    <submittedName>
        <fullName evidence="3">Sirohydrochlorin cobaltochelatase</fullName>
    </submittedName>
</protein>
<evidence type="ECO:0000256" key="2">
    <source>
        <dbReference type="PIRSR" id="PIRSR033579-3"/>
    </source>
</evidence>
<dbReference type="PIRSF" id="PIRSF033579">
    <property type="entry name" value="Anaer_Co_chel"/>
    <property type="match status" value="1"/>
</dbReference>
<evidence type="ECO:0000313" key="3">
    <source>
        <dbReference type="EMBL" id="MBC5725736.1"/>
    </source>
</evidence>
<sequence>MGKKALVVVSFGTAWPEARRAIEKLEERLRCAFPTHDFYRSFTSEMVARRIEREEGVHIPQPEELLERLAAAGYDEVRCQSLHVIFGQEYEKMLRQLRPFCGRFEKLLAGDPLLWGTGDYLRLTEALLARMPRLDRDEAYLFMGHGSAHPANAAYALVENTFRYHGAERVYVGTVEGFPHLDYVLSRLHQREIAQVHLAPLMIVAGDHAHNDLAGEGEDSWKSRLESEGYQVQTHLYGLGELGAVGDIFVDHCRRAAAL</sequence>
<organism evidence="3 4">
    <name type="scientific">Agathobaculum faecis</name>
    <dbReference type="NCBI Taxonomy" id="2763013"/>
    <lineage>
        <taxon>Bacteria</taxon>
        <taxon>Bacillati</taxon>
        <taxon>Bacillota</taxon>
        <taxon>Clostridia</taxon>
        <taxon>Eubacteriales</taxon>
        <taxon>Butyricicoccaceae</taxon>
        <taxon>Agathobaculum</taxon>
    </lineage>
</organism>
<keyword evidence="2" id="KW-0170">Cobalt</keyword>
<evidence type="ECO:0000313" key="4">
    <source>
        <dbReference type="Proteomes" id="UP000606499"/>
    </source>
</evidence>
<dbReference type="GO" id="GO:0046872">
    <property type="term" value="F:metal ion binding"/>
    <property type="evidence" value="ECO:0007669"/>
    <property type="project" value="UniProtKB-KW"/>
</dbReference>
<feature type="binding site" evidence="2">
    <location>
        <position position="208"/>
    </location>
    <ligand>
        <name>Co(2+)</name>
        <dbReference type="ChEBI" id="CHEBI:48828"/>
    </ligand>
</feature>
<keyword evidence="4" id="KW-1185">Reference proteome</keyword>
<dbReference type="RefSeq" id="WP_054326982.1">
    <property type="nucleotide sequence ID" value="NZ_JACOPL010000008.1"/>
</dbReference>
<dbReference type="Pfam" id="PF06180">
    <property type="entry name" value="CbiK"/>
    <property type="match status" value="1"/>
</dbReference>
<reference evidence="3" key="1">
    <citation type="submission" date="2020-08" db="EMBL/GenBank/DDBJ databases">
        <title>Genome public.</title>
        <authorList>
            <person name="Liu C."/>
            <person name="Sun Q."/>
        </authorList>
    </citation>
    <scope>NUCLEOTIDE SEQUENCE</scope>
    <source>
        <strain evidence="3">NSJ-28</strain>
    </source>
</reference>
<keyword evidence="2" id="KW-0479">Metal-binding</keyword>
<dbReference type="SUPFAM" id="SSF53800">
    <property type="entry name" value="Chelatase"/>
    <property type="match status" value="1"/>
</dbReference>
<name>A0A923LWK5_9FIRM</name>
<dbReference type="Proteomes" id="UP000606499">
    <property type="component" value="Unassembled WGS sequence"/>
</dbReference>